<protein>
    <submittedName>
        <fullName evidence="1">Uncharacterized protein</fullName>
    </submittedName>
</protein>
<accession>A0A4Q2DU60</accession>
<reference evidence="1 2" key="1">
    <citation type="submission" date="2019-01" db="EMBL/GenBank/DDBJ databases">
        <title>Draft genome sequence of Psathyrella aberdarensis IHI B618.</title>
        <authorList>
            <person name="Buettner E."/>
            <person name="Kellner H."/>
        </authorList>
    </citation>
    <scope>NUCLEOTIDE SEQUENCE [LARGE SCALE GENOMIC DNA]</scope>
    <source>
        <strain evidence="1 2">IHI B618</strain>
    </source>
</reference>
<sequence length="183" mass="20287">MIDASAICRATFFDCLKLMPSLERLWVMDCRSFEMEGTWPGEGVPMGDPDKEIDLDDEVLAGLLPTFSRPDVPVALSWDFNLLCPRLAHVRFDQARFTLDSLRSFIHTRLAVAAAFISTSSEDMASETTHVAKLETVRVGLFSQMTEGSNPAAFGFHTGAGTALDAWKVTDSRDGLRPIDEWL</sequence>
<comment type="caution">
    <text evidence="1">The sequence shown here is derived from an EMBL/GenBank/DDBJ whole genome shotgun (WGS) entry which is preliminary data.</text>
</comment>
<dbReference type="AlphaFoldDB" id="A0A4Q2DU60"/>
<keyword evidence="2" id="KW-1185">Reference proteome</keyword>
<proteinExistence type="predicted"/>
<organism evidence="1 2">
    <name type="scientific">Candolleomyces aberdarensis</name>
    <dbReference type="NCBI Taxonomy" id="2316362"/>
    <lineage>
        <taxon>Eukaryota</taxon>
        <taxon>Fungi</taxon>
        <taxon>Dikarya</taxon>
        <taxon>Basidiomycota</taxon>
        <taxon>Agaricomycotina</taxon>
        <taxon>Agaricomycetes</taxon>
        <taxon>Agaricomycetidae</taxon>
        <taxon>Agaricales</taxon>
        <taxon>Agaricineae</taxon>
        <taxon>Psathyrellaceae</taxon>
        <taxon>Candolleomyces</taxon>
    </lineage>
</organism>
<dbReference type="EMBL" id="SDEE01000065">
    <property type="protein sequence ID" value="RXW22654.1"/>
    <property type="molecule type" value="Genomic_DNA"/>
</dbReference>
<dbReference type="Proteomes" id="UP000290288">
    <property type="component" value="Unassembled WGS sequence"/>
</dbReference>
<evidence type="ECO:0000313" key="2">
    <source>
        <dbReference type="Proteomes" id="UP000290288"/>
    </source>
</evidence>
<name>A0A4Q2DU60_9AGAR</name>
<gene>
    <name evidence="1" type="ORF">EST38_g3211</name>
</gene>
<evidence type="ECO:0000313" key="1">
    <source>
        <dbReference type="EMBL" id="RXW22654.1"/>
    </source>
</evidence>